<dbReference type="PANTHER" id="PTHR43874:SF125">
    <property type="entry name" value="TWO-COMPONENT RESPONSE REGULATOR-LIKE APRR7"/>
    <property type="match status" value="1"/>
</dbReference>
<dbReference type="PANTHER" id="PTHR43874">
    <property type="entry name" value="TWO-COMPONENT RESPONSE REGULATOR"/>
    <property type="match status" value="1"/>
</dbReference>
<keyword evidence="4" id="KW-0090">Biological rhythms</keyword>
<gene>
    <name evidence="11" type="ORF">PSAL00342_LOCUS3956</name>
</gene>
<comment type="similarity">
    <text evidence="2">Belongs to the ARR-like family.</text>
</comment>
<dbReference type="EMBL" id="HBIS01004354">
    <property type="protein sequence ID" value="CAE0610133.1"/>
    <property type="molecule type" value="Transcribed_RNA"/>
</dbReference>
<dbReference type="PROSITE" id="PS50110">
    <property type="entry name" value="RESPONSE_REGULATORY"/>
    <property type="match status" value="1"/>
</dbReference>
<feature type="region of interest" description="Disordered" evidence="8">
    <location>
        <begin position="343"/>
        <end position="364"/>
    </location>
</feature>
<evidence type="ECO:0000256" key="7">
    <source>
        <dbReference type="PROSITE-ProRule" id="PRU00357"/>
    </source>
</evidence>
<dbReference type="InterPro" id="IPR011006">
    <property type="entry name" value="CheY-like_superfamily"/>
</dbReference>
<dbReference type="Gene3D" id="3.40.50.2300">
    <property type="match status" value="1"/>
</dbReference>
<evidence type="ECO:0000256" key="2">
    <source>
        <dbReference type="ARBA" id="ARBA00010330"/>
    </source>
</evidence>
<dbReference type="AlphaFoldDB" id="A0A7S3XF68"/>
<evidence type="ECO:0000313" key="11">
    <source>
        <dbReference type="EMBL" id="CAE0610133.1"/>
    </source>
</evidence>
<sequence>MLVVIVSTARDGKEALSKLEQDRERFDLVLTDILMPEISGTDVLIRIAKEEKWKQIPVVMMSSTDTQETVMKCFQLGAADYLVKPVRANELKNLWRHVWCRSDSKVQESYSKASGGSEDPTGVGWLVNGPVGKSKEEAPQLKNSASGRIPLSSETARRMLKNSDGVCTLPDKVQSVAESGPVPLCVLDIPYEETEKERSLRHSNSCSAFTAFIPNFNRMVSTADCSTPAGKEEVTEPVGAGSQLSHGDAAAAEMTNQFYAALRSAIEQHQQHVPGSNISDIGKSRERAAAVDRFRQKRKERNFQKKVRYQSRKRLAEARPRIRGQFVKKEELAAYRAAEAEATRTGQAVEELFQKNKDAGSSGQ</sequence>
<keyword evidence="3" id="KW-0902">Two-component regulatory system</keyword>
<evidence type="ECO:0000259" key="10">
    <source>
        <dbReference type="PROSITE" id="PS51017"/>
    </source>
</evidence>
<evidence type="ECO:0000256" key="4">
    <source>
        <dbReference type="ARBA" id="ARBA00023108"/>
    </source>
</evidence>
<feature type="domain" description="CCT" evidence="10">
    <location>
        <begin position="287"/>
        <end position="329"/>
    </location>
</feature>
<dbReference type="Pfam" id="PF06203">
    <property type="entry name" value="CCT"/>
    <property type="match status" value="1"/>
</dbReference>
<feature type="modified residue" description="4-aspartylphosphate" evidence="6">
    <location>
        <position position="32"/>
    </location>
</feature>
<name>A0A7S3XF68_9CHLO</name>
<dbReference type="InterPro" id="IPR010402">
    <property type="entry name" value="CCT_domain"/>
</dbReference>
<reference evidence="11" key="1">
    <citation type="submission" date="2021-01" db="EMBL/GenBank/DDBJ databases">
        <authorList>
            <person name="Corre E."/>
            <person name="Pelletier E."/>
            <person name="Niang G."/>
            <person name="Scheremetjew M."/>
            <person name="Finn R."/>
            <person name="Kale V."/>
            <person name="Holt S."/>
            <person name="Cochrane G."/>
            <person name="Meng A."/>
            <person name="Brown T."/>
            <person name="Cohen L."/>
        </authorList>
    </citation>
    <scope>NUCLEOTIDE SEQUENCE</scope>
    <source>
        <strain evidence="11">CCMP1897</strain>
    </source>
</reference>
<protein>
    <submittedName>
        <fullName evidence="11">Uncharacterized protein</fullName>
    </submittedName>
</protein>
<evidence type="ECO:0000256" key="5">
    <source>
        <dbReference type="ARBA" id="ARBA00023242"/>
    </source>
</evidence>
<dbReference type="PROSITE" id="PS51017">
    <property type="entry name" value="CCT"/>
    <property type="match status" value="1"/>
</dbReference>
<proteinExistence type="inferred from homology"/>
<dbReference type="GO" id="GO:0009736">
    <property type="term" value="P:cytokinin-activated signaling pathway"/>
    <property type="evidence" value="ECO:0007669"/>
    <property type="project" value="InterPro"/>
</dbReference>
<dbReference type="InterPro" id="IPR001789">
    <property type="entry name" value="Sig_transdc_resp-reg_receiver"/>
</dbReference>
<feature type="region of interest" description="Disordered" evidence="8">
    <location>
        <begin position="110"/>
        <end position="147"/>
    </location>
</feature>
<dbReference type="GO" id="GO:0048511">
    <property type="term" value="P:rhythmic process"/>
    <property type="evidence" value="ECO:0007669"/>
    <property type="project" value="UniProtKB-KW"/>
</dbReference>
<comment type="subcellular location">
    <subcellularLocation>
        <location evidence="1 7">Nucleus</location>
    </subcellularLocation>
</comment>
<keyword evidence="6" id="KW-0597">Phosphoprotein</keyword>
<dbReference type="InterPro" id="IPR045279">
    <property type="entry name" value="ARR-like"/>
</dbReference>
<evidence type="ECO:0000259" key="9">
    <source>
        <dbReference type="PROSITE" id="PS50110"/>
    </source>
</evidence>
<organism evidence="11">
    <name type="scientific">Picocystis salinarum</name>
    <dbReference type="NCBI Taxonomy" id="88271"/>
    <lineage>
        <taxon>Eukaryota</taxon>
        <taxon>Viridiplantae</taxon>
        <taxon>Chlorophyta</taxon>
        <taxon>Picocystophyceae</taxon>
        <taxon>Picocystales</taxon>
        <taxon>Picocystaceae</taxon>
        <taxon>Picocystis</taxon>
    </lineage>
</organism>
<accession>A0A7S3XF68</accession>
<feature type="domain" description="Response regulatory" evidence="9">
    <location>
        <begin position="1"/>
        <end position="99"/>
    </location>
</feature>
<dbReference type="SMART" id="SM00448">
    <property type="entry name" value="REC"/>
    <property type="match status" value="1"/>
</dbReference>
<evidence type="ECO:0000256" key="8">
    <source>
        <dbReference type="SAM" id="MobiDB-lite"/>
    </source>
</evidence>
<evidence type="ECO:0000256" key="3">
    <source>
        <dbReference type="ARBA" id="ARBA00023012"/>
    </source>
</evidence>
<dbReference type="GO" id="GO:0000160">
    <property type="term" value="P:phosphorelay signal transduction system"/>
    <property type="evidence" value="ECO:0007669"/>
    <property type="project" value="UniProtKB-KW"/>
</dbReference>
<keyword evidence="5 7" id="KW-0539">Nucleus</keyword>
<dbReference type="Pfam" id="PF00072">
    <property type="entry name" value="Response_reg"/>
    <property type="match status" value="1"/>
</dbReference>
<dbReference type="GO" id="GO:0005634">
    <property type="term" value="C:nucleus"/>
    <property type="evidence" value="ECO:0007669"/>
    <property type="project" value="UniProtKB-SubCell"/>
</dbReference>
<evidence type="ECO:0000256" key="6">
    <source>
        <dbReference type="PROSITE-ProRule" id="PRU00169"/>
    </source>
</evidence>
<evidence type="ECO:0000256" key="1">
    <source>
        <dbReference type="ARBA" id="ARBA00004123"/>
    </source>
</evidence>
<dbReference type="SUPFAM" id="SSF52172">
    <property type="entry name" value="CheY-like"/>
    <property type="match status" value="1"/>
</dbReference>